<name>A0A4V4H4K9_MUSBA</name>
<accession>A0A4V4H4K9</accession>
<protein>
    <submittedName>
        <fullName evidence="1">Uncharacterized protein</fullName>
    </submittedName>
</protein>
<evidence type="ECO:0000313" key="2">
    <source>
        <dbReference type="Proteomes" id="UP000317650"/>
    </source>
</evidence>
<proteinExistence type="predicted"/>
<gene>
    <name evidence="1" type="ORF">C4D60_Mb10t04480</name>
</gene>
<dbReference type="EMBL" id="PYDT01000008">
    <property type="protein sequence ID" value="THU52486.1"/>
    <property type="molecule type" value="Genomic_DNA"/>
</dbReference>
<evidence type="ECO:0000313" key="1">
    <source>
        <dbReference type="EMBL" id="THU52486.1"/>
    </source>
</evidence>
<keyword evidence="2" id="KW-1185">Reference proteome</keyword>
<sequence length="84" mass="9489">MASWRPVNGYPNNTEQLLTKLARSDISCSDRNKQSSTTSHMQKLFFRHVISTEGRTEQNLIHWSVLCFSIAADSVSSTVSTRNN</sequence>
<comment type="caution">
    <text evidence="1">The sequence shown here is derived from an EMBL/GenBank/DDBJ whole genome shotgun (WGS) entry which is preliminary data.</text>
</comment>
<organism evidence="1 2">
    <name type="scientific">Musa balbisiana</name>
    <name type="common">Banana</name>
    <dbReference type="NCBI Taxonomy" id="52838"/>
    <lineage>
        <taxon>Eukaryota</taxon>
        <taxon>Viridiplantae</taxon>
        <taxon>Streptophyta</taxon>
        <taxon>Embryophyta</taxon>
        <taxon>Tracheophyta</taxon>
        <taxon>Spermatophyta</taxon>
        <taxon>Magnoliopsida</taxon>
        <taxon>Liliopsida</taxon>
        <taxon>Zingiberales</taxon>
        <taxon>Musaceae</taxon>
        <taxon>Musa</taxon>
    </lineage>
</organism>
<dbReference type="AlphaFoldDB" id="A0A4V4H4K9"/>
<reference evidence="1 2" key="1">
    <citation type="journal article" date="2019" name="Nat. Plants">
        <title>Genome sequencing of Musa balbisiana reveals subgenome evolution and function divergence in polyploid bananas.</title>
        <authorList>
            <person name="Yao X."/>
        </authorList>
    </citation>
    <scope>NUCLEOTIDE SEQUENCE [LARGE SCALE GENOMIC DNA]</scope>
    <source>
        <strain evidence="2">cv. DH-PKW</strain>
        <tissue evidence="1">Leaves</tissue>
    </source>
</reference>
<dbReference type="Proteomes" id="UP000317650">
    <property type="component" value="Chromosome 10"/>
</dbReference>